<dbReference type="EMBL" id="CAKKNE010000004">
    <property type="protein sequence ID" value="CAH0374636.1"/>
    <property type="molecule type" value="Genomic_DNA"/>
</dbReference>
<accession>A0A8J2X4R4</accession>
<protein>
    <submittedName>
        <fullName evidence="2">Uncharacterized protein</fullName>
    </submittedName>
</protein>
<comment type="caution">
    <text evidence="2">The sequence shown here is derived from an EMBL/GenBank/DDBJ whole genome shotgun (WGS) entry which is preliminary data.</text>
</comment>
<feature type="region of interest" description="Disordered" evidence="1">
    <location>
        <begin position="1"/>
        <end position="33"/>
    </location>
</feature>
<feature type="compositionally biased region" description="Basic and acidic residues" evidence="1">
    <location>
        <begin position="24"/>
        <end position="33"/>
    </location>
</feature>
<reference evidence="2" key="1">
    <citation type="submission" date="2021-11" db="EMBL/GenBank/DDBJ databases">
        <authorList>
            <consortium name="Genoscope - CEA"/>
            <person name="William W."/>
        </authorList>
    </citation>
    <scope>NUCLEOTIDE SEQUENCE</scope>
</reference>
<proteinExistence type="predicted"/>
<name>A0A8J2X4R4_9STRA</name>
<feature type="compositionally biased region" description="Pro residues" evidence="1">
    <location>
        <begin position="1"/>
        <end position="10"/>
    </location>
</feature>
<dbReference type="AlphaFoldDB" id="A0A8J2X4R4"/>
<evidence type="ECO:0000256" key="1">
    <source>
        <dbReference type="SAM" id="MobiDB-lite"/>
    </source>
</evidence>
<keyword evidence="3" id="KW-1185">Reference proteome</keyword>
<evidence type="ECO:0000313" key="3">
    <source>
        <dbReference type="Proteomes" id="UP000789595"/>
    </source>
</evidence>
<organism evidence="2 3">
    <name type="scientific">Pelagomonas calceolata</name>
    <dbReference type="NCBI Taxonomy" id="35677"/>
    <lineage>
        <taxon>Eukaryota</taxon>
        <taxon>Sar</taxon>
        <taxon>Stramenopiles</taxon>
        <taxon>Ochrophyta</taxon>
        <taxon>Pelagophyceae</taxon>
        <taxon>Pelagomonadales</taxon>
        <taxon>Pelagomonadaceae</taxon>
        <taxon>Pelagomonas</taxon>
    </lineage>
</organism>
<sequence>MGAQAPPPTKPALRTKPRPIPSELRAKRDDEVREESSIVWRAEDAARQALLRSQPLIRRLKHKAETAMNELKSTYALLFGERERETGEVEAVRKSLGRGDHFHVSEVLYHALEKTLEMNERLARMPPRKQAAEVAIDIESEVRKKIETGSKIAPAPDEEEQESVAVDVYRSAMLSIVNARPAPPQKPRVKVLRFSPVLRVCVYDNVATLTHQEWCSSTDIVYNKRLAAALQKKLGGRRRRRWVEGDEERLSQEAGFASIEAWVDGVNGRPPPPASPFLCLWKKARAPADD</sequence>
<gene>
    <name evidence="2" type="ORF">PECAL_4P19340</name>
</gene>
<evidence type="ECO:0000313" key="2">
    <source>
        <dbReference type="EMBL" id="CAH0374636.1"/>
    </source>
</evidence>
<dbReference type="Proteomes" id="UP000789595">
    <property type="component" value="Unassembled WGS sequence"/>
</dbReference>